<dbReference type="PANTHER" id="PTHR43110">
    <property type="entry name" value="THIOL PEROXIDASE"/>
    <property type="match status" value="1"/>
</dbReference>
<dbReference type="InterPro" id="IPR013740">
    <property type="entry name" value="Redoxin"/>
</dbReference>
<comment type="function">
    <text evidence="6">Thiol-specific peroxidase that catalyzes the reduction of hydrogen peroxide and organic hydroperoxides to water and alcohols, respectively. Plays a role in cell protection against oxidative stress by detoxifying peroxides.</text>
</comment>
<dbReference type="NCBIfam" id="NF001808">
    <property type="entry name" value="PRK00522.1"/>
    <property type="match status" value="1"/>
</dbReference>
<keyword evidence="4 6" id="KW-1015">Disulfide bond</keyword>
<sequence>MTQVTFKHNPVTLVGTERKVGDKAPNFTVVNRDLEEVTLHDYDGKVRLISVVPSIDTSVCSTQTRKFNEEASNLDNTVVLTISVDLPFAQKKWCAAEGLPNAITLSDHRDLSFGEAYGVIMKELRLLARSVFVVNAAGEIVYTEVVPEGSDHPNYEAAIEAAIEAAKKA</sequence>
<organism evidence="8 9">
    <name type="scientific">Listeria monocytogenes</name>
    <dbReference type="NCBI Taxonomy" id="1639"/>
    <lineage>
        <taxon>Bacteria</taxon>
        <taxon>Bacillati</taxon>
        <taxon>Bacillota</taxon>
        <taxon>Bacilli</taxon>
        <taxon>Bacillales</taxon>
        <taxon>Listeriaceae</taxon>
        <taxon>Listeria</taxon>
    </lineage>
</organism>
<dbReference type="InterPro" id="IPR013766">
    <property type="entry name" value="Thioredoxin_domain"/>
</dbReference>
<dbReference type="InterPro" id="IPR050455">
    <property type="entry name" value="Tpx_Peroxidase_subfamily"/>
</dbReference>
<feature type="domain" description="Thioredoxin" evidence="7">
    <location>
        <begin position="18"/>
        <end position="168"/>
    </location>
</feature>
<evidence type="ECO:0000313" key="9">
    <source>
        <dbReference type="Proteomes" id="UP000280270"/>
    </source>
</evidence>
<evidence type="ECO:0000259" key="7">
    <source>
        <dbReference type="PROSITE" id="PS51352"/>
    </source>
</evidence>
<dbReference type="PROSITE" id="PS51352">
    <property type="entry name" value="THIOREDOXIN_2"/>
    <property type="match status" value="1"/>
</dbReference>
<dbReference type="HAMAP" id="MF_00269">
    <property type="entry name" value="Tpx"/>
    <property type="match status" value="1"/>
</dbReference>
<comment type="subunit">
    <text evidence="6">Homodimer.</text>
</comment>
<keyword evidence="3 6" id="KW-0560">Oxidoreductase</keyword>
<evidence type="ECO:0000256" key="1">
    <source>
        <dbReference type="ARBA" id="ARBA00022559"/>
    </source>
</evidence>
<evidence type="ECO:0000256" key="6">
    <source>
        <dbReference type="HAMAP-Rule" id="MF_00269"/>
    </source>
</evidence>
<keyword evidence="5 6" id="KW-0676">Redox-active center</keyword>
<dbReference type="Pfam" id="PF08534">
    <property type="entry name" value="Redoxin"/>
    <property type="match status" value="1"/>
</dbReference>
<protein>
    <recommendedName>
        <fullName evidence="6">Thiol peroxidase</fullName>
        <shortName evidence="6">Tpx</shortName>
        <ecNumber evidence="6">1.11.1.24</ecNumber>
    </recommendedName>
    <alternativeName>
        <fullName evidence="6">Peroxiredoxin tpx</fullName>
        <shortName evidence="6">Prx</shortName>
    </alternativeName>
    <alternativeName>
        <fullName evidence="6">Thioredoxin peroxidase</fullName>
    </alternativeName>
    <alternativeName>
        <fullName evidence="6">Thioredoxin-dependent peroxiredoxin</fullName>
    </alternativeName>
</protein>
<comment type="similarity">
    <text evidence="6">Belongs to the peroxiredoxin family. Tpx subfamily.</text>
</comment>
<dbReference type="GO" id="GO:0008379">
    <property type="term" value="F:thioredoxin peroxidase activity"/>
    <property type="evidence" value="ECO:0007669"/>
    <property type="project" value="UniProtKB-UniRule"/>
</dbReference>
<dbReference type="RefSeq" id="WP_120139794.1">
    <property type="nucleotide sequence ID" value="NZ_QUQA01000010.1"/>
</dbReference>
<feature type="active site" description="Cysteine sulfenic acid (-SOH) intermediate" evidence="6">
    <location>
        <position position="60"/>
    </location>
</feature>
<dbReference type="Gene3D" id="3.40.30.10">
    <property type="entry name" value="Glutaredoxin"/>
    <property type="match status" value="1"/>
</dbReference>
<keyword evidence="1 6" id="KW-0575">Peroxidase</keyword>
<dbReference type="AlphaFoldDB" id="A0AB37NP73"/>
<comment type="catalytic activity">
    <reaction evidence="6">
        <text>a hydroperoxide + [thioredoxin]-dithiol = an alcohol + [thioredoxin]-disulfide + H2O</text>
        <dbReference type="Rhea" id="RHEA:62620"/>
        <dbReference type="Rhea" id="RHEA-COMP:10698"/>
        <dbReference type="Rhea" id="RHEA-COMP:10700"/>
        <dbReference type="ChEBI" id="CHEBI:15377"/>
        <dbReference type="ChEBI" id="CHEBI:29950"/>
        <dbReference type="ChEBI" id="CHEBI:30879"/>
        <dbReference type="ChEBI" id="CHEBI:35924"/>
        <dbReference type="ChEBI" id="CHEBI:50058"/>
        <dbReference type="EC" id="1.11.1.24"/>
    </reaction>
</comment>
<dbReference type="InterPro" id="IPR018219">
    <property type="entry name" value="Tpx_CS"/>
</dbReference>
<dbReference type="InterPro" id="IPR002065">
    <property type="entry name" value="TPX"/>
</dbReference>
<evidence type="ECO:0000256" key="3">
    <source>
        <dbReference type="ARBA" id="ARBA00023002"/>
    </source>
</evidence>
<dbReference type="SUPFAM" id="SSF52833">
    <property type="entry name" value="Thioredoxin-like"/>
    <property type="match status" value="1"/>
</dbReference>
<dbReference type="Proteomes" id="UP000280270">
    <property type="component" value="Unassembled WGS sequence"/>
</dbReference>
<evidence type="ECO:0000313" key="8">
    <source>
        <dbReference type="EMBL" id="RKC00863.1"/>
    </source>
</evidence>
<evidence type="ECO:0000256" key="2">
    <source>
        <dbReference type="ARBA" id="ARBA00022862"/>
    </source>
</evidence>
<dbReference type="EC" id="1.11.1.24" evidence="6"/>
<gene>
    <name evidence="6 8" type="primary">tpx</name>
    <name evidence="8" type="ORF">AE233_01119</name>
</gene>
<dbReference type="PROSITE" id="PS01265">
    <property type="entry name" value="TPX"/>
    <property type="match status" value="1"/>
</dbReference>
<evidence type="ECO:0000256" key="4">
    <source>
        <dbReference type="ARBA" id="ARBA00023157"/>
    </source>
</evidence>
<comment type="miscellaneous">
    <text evidence="6">The active site is a conserved redox-active cysteine residue, the peroxidatic cysteine (C(P)), which makes the nucleophilic attack on the peroxide substrate. The peroxide oxidizes the C(P)-SH to cysteine sulfenic acid (C(P)-SOH), which then reacts with another cysteine residue, the resolving cysteine (C(R)), to form a disulfide bridge. The disulfide is subsequently reduced by an appropriate electron donor to complete the catalytic cycle. In this atypical 2-Cys peroxiredoxin, C(R) is present in the same subunit to form an intramolecular disulfide. The disulfide is subsequently reduced by thioredoxin.</text>
</comment>
<feature type="disulfide bond" description="Redox-active" evidence="6">
    <location>
        <begin position="60"/>
        <end position="94"/>
    </location>
</feature>
<dbReference type="EMBL" id="QUQA01000010">
    <property type="protein sequence ID" value="RKC00863.1"/>
    <property type="molecule type" value="Genomic_DNA"/>
</dbReference>
<keyword evidence="2 6" id="KW-0049">Antioxidant</keyword>
<evidence type="ECO:0000256" key="5">
    <source>
        <dbReference type="ARBA" id="ARBA00023284"/>
    </source>
</evidence>
<dbReference type="PANTHER" id="PTHR43110:SF1">
    <property type="entry name" value="THIOL PEROXIDASE"/>
    <property type="match status" value="1"/>
</dbReference>
<proteinExistence type="inferred from homology"/>
<comment type="caution">
    <text evidence="8">The sequence shown here is derived from an EMBL/GenBank/DDBJ whole genome shotgun (WGS) entry which is preliminary data.</text>
</comment>
<dbReference type="InterPro" id="IPR036249">
    <property type="entry name" value="Thioredoxin-like_sf"/>
</dbReference>
<dbReference type="CDD" id="cd03014">
    <property type="entry name" value="PRX_Atyp2cys"/>
    <property type="match status" value="1"/>
</dbReference>
<name>A0AB37NP73_LISMN</name>
<reference evidence="8 9" key="1">
    <citation type="journal article" date="2018" name="BMC Genomics">
        <title>Genes significantly associated with lineage II food isolates of Listeria monocytogenes.</title>
        <authorList>
            <person name="Pirone-Davies C."/>
            <person name="Chen Y."/>
            <person name="Pightling A."/>
            <person name="Ryan G."/>
            <person name="Wang Y."/>
            <person name="Yao K."/>
            <person name="Hoffmann M."/>
            <person name="Allard M.W."/>
        </authorList>
    </citation>
    <scope>NUCLEOTIDE SEQUENCE [LARGE SCALE GENOMIC DNA]</scope>
    <source>
        <strain evidence="8 9">CFSAN028761</strain>
    </source>
</reference>
<accession>A0AB37NP73</accession>